<sequence length="624" mass="70406">MALYTAVKTTPWTTTLVPGITKPHGIAPLDLLTRYPMRSWLMERFSPISIQVDRYISPMWLPFSLIGCTVCAIVYGLSRWRPGGLQSTGRIVPRNNPTAVRSVYLTALASLYLVRAFVVILIDLDTAWDTGLLAWNQLSCPLVHSLSTATKLSITLIILALTIDVLVTLYEKNLTSALAFLRFLFTRGESRKAVHITVGLITACCLLGLVETAYWRVQYYLPSFVPGISTGLNAPTLPWARCEVTGQFQYLFSAKLHKLTVFGQLDASGQHETSTRLAASYADYKWISGITVECILALTAIVISLAIARAQLMDDVLLMKRPSSSLTQSIQLADTYEVKHVAVLGIVHGLCRLPEALFLMLEPLTRPGEVNLTDSELELDGTWQRYFMMLTARNVVQELSDIPAALMFPICLGLSKHFRRNFCELFGCRYRPKRRRELHLVDSPGRDQENRGEYLTREADHVPYSSCDLSEHGSILSPDDSQRYIPLEAMKRHASTSAMEPRTASPYNDGRPRWKWGQGWTLQNQPFLDPRDPSVGKPTTYRHPDTRSIRPSPYGAEHPAWQSTRFINDTYAHSCVLPQTPPYQRRAMSAHDLMGSFHESLVDDQQAEECASREVEWYEPRSYV</sequence>
<accession>A0A419QFD8</accession>
<protein>
    <submittedName>
        <fullName evidence="1">Uncharacterized protein</fullName>
    </submittedName>
</protein>
<keyword evidence="2" id="KW-1185">Reference proteome</keyword>
<comment type="caution">
    <text evidence="1">The sequence shown here is derived from an EMBL/GenBank/DDBJ whole genome shotgun (WGS) entry which is preliminary data.</text>
</comment>
<reference evidence="1 2" key="2">
    <citation type="journal article" date="2021" name="Genomics">
        <title>High-quality reference genome for Clonorchis sinensis.</title>
        <authorList>
            <person name="Young N.D."/>
            <person name="Stroehlein A.J."/>
            <person name="Kinkar L."/>
            <person name="Wang T."/>
            <person name="Sohn W.M."/>
            <person name="Chang B.C.H."/>
            <person name="Kaur P."/>
            <person name="Weisz D."/>
            <person name="Dudchenko O."/>
            <person name="Aiden E.L."/>
            <person name="Korhonen P.K."/>
            <person name="Gasser R.B."/>
        </authorList>
    </citation>
    <scope>NUCLEOTIDE SEQUENCE [LARGE SCALE GENOMIC DNA]</scope>
    <source>
        <strain evidence="1">Cs-k2</strain>
    </source>
</reference>
<dbReference type="SUPFAM" id="SSF81321">
    <property type="entry name" value="Family A G protein-coupled receptor-like"/>
    <property type="match status" value="1"/>
</dbReference>
<gene>
    <name evidence="1" type="ORF">CSKR_102454</name>
</gene>
<dbReference type="OrthoDB" id="6271175at2759"/>
<dbReference type="EMBL" id="NIRI02000077">
    <property type="protein sequence ID" value="KAG5441241.1"/>
    <property type="molecule type" value="Genomic_DNA"/>
</dbReference>
<dbReference type="AlphaFoldDB" id="A0A419QFD8"/>
<proteinExistence type="predicted"/>
<evidence type="ECO:0000313" key="2">
    <source>
        <dbReference type="Proteomes" id="UP000286415"/>
    </source>
</evidence>
<dbReference type="Proteomes" id="UP000286415">
    <property type="component" value="Unassembled WGS sequence"/>
</dbReference>
<organism evidence="1 2">
    <name type="scientific">Clonorchis sinensis</name>
    <name type="common">Chinese liver fluke</name>
    <dbReference type="NCBI Taxonomy" id="79923"/>
    <lineage>
        <taxon>Eukaryota</taxon>
        <taxon>Metazoa</taxon>
        <taxon>Spiralia</taxon>
        <taxon>Lophotrochozoa</taxon>
        <taxon>Platyhelminthes</taxon>
        <taxon>Trematoda</taxon>
        <taxon>Digenea</taxon>
        <taxon>Opisthorchiida</taxon>
        <taxon>Opisthorchiata</taxon>
        <taxon>Opisthorchiidae</taxon>
        <taxon>Clonorchis</taxon>
    </lineage>
</organism>
<evidence type="ECO:0000313" key="1">
    <source>
        <dbReference type="EMBL" id="KAG5441241.1"/>
    </source>
</evidence>
<dbReference type="InParanoid" id="A0A419QFD8"/>
<name>A0A419QFD8_CLOSI</name>
<reference evidence="1 2" key="1">
    <citation type="journal article" date="2018" name="Biotechnol. Adv.">
        <title>Improved genomic resources and new bioinformatic workflow for the carcinogenic parasite Clonorchis sinensis: Biotechnological implications.</title>
        <authorList>
            <person name="Wang D."/>
            <person name="Korhonen P.K."/>
            <person name="Gasser R.B."/>
            <person name="Young N.D."/>
        </authorList>
    </citation>
    <scope>NUCLEOTIDE SEQUENCE [LARGE SCALE GENOMIC DNA]</scope>
    <source>
        <strain evidence="1">Cs-k2</strain>
    </source>
</reference>
<dbReference type="Gene3D" id="1.20.1070.10">
    <property type="entry name" value="Rhodopsin 7-helix transmembrane proteins"/>
    <property type="match status" value="1"/>
</dbReference>